<dbReference type="Gene3D" id="3.30.1280.10">
    <property type="entry name" value="Phosphoribosylformylglycinamidine synthase subunit PurS"/>
    <property type="match status" value="1"/>
</dbReference>
<dbReference type="InterPro" id="IPR036604">
    <property type="entry name" value="PurS-like_sf"/>
</dbReference>
<dbReference type="GO" id="GO:0005524">
    <property type="term" value="F:ATP binding"/>
    <property type="evidence" value="ECO:0007669"/>
    <property type="project" value="UniProtKB-UniRule"/>
</dbReference>
<dbReference type="SUPFAM" id="SSF82697">
    <property type="entry name" value="PurS-like"/>
    <property type="match status" value="1"/>
</dbReference>
<dbReference type="GO" id="GO:0006189">
    <property type="term" value="P:'de novo' IMP biosynthetic process"/>
    <property type="evidence" value="ECO:0007669"/>
    <property type="project" value="UniProtKB-UniRule"/>
</dbReference>
<accession>A0A6B3W039</accession>
<dbReference type="Proteomes" id="UP000472971">
    <property type="component" value="Unassembled WGS sequence"/>
</dbReference>
<name>A0A6B3W039_9BACI</name>
<evidence type="ECO:0000256" key="5">
    <source>
        <dbReference type="ARBA" id="ARBA00022840"/>
    </source>
</evidence>
<dbReference type="AlphaFoldDB" id="A0A6B3W039"/>
<evidence type="ECO:0000256" key="1">
    <source>
        <dbReference type="ARBA" id="ARBA00022490"/>
    </source>
</evidence>
<comment type="function">
    <text evidence="6">Part of the phosphoribosylformylglycinamidine synthase complex involved in the purines biosynthetic pathway. Catalyzes the ATP-dependent conversion of formylglycinamide ribonucleotide (FGAR) and glutamine to yield formylglycinamidine ribonucleotide (FGAM) and glutamate. The FGAM synthase complex is composed of three subunits. PurQ produces an ammonia molecule by converting glutamine to glutamate. PurL transfers the ammonia molecule to FGAR to form FGAM in an ATP-dependent manner. PurS interacts with PurQ and PurL and is thought to assist in the transfer of the ammonia molecule from PurQ to PurL.</text>
</comment>
<dbReference type="NCBIfam" id="TIGR00302">
    <property type="entry name" value="phosphoribosylformylglycinamidine synthase subunit PurS"/>
    <property type="match status" value="1"/>
</dbReference>
<evidence type="ECO:0000256" key="2">
    <source>
        <dbReference type="ARBA" id="ARBA00022598"/>
    </source>
</evidence>
<sequence length="84" mass="9917">MYKVKIYVTLRESVLDLEGNAAKKSLQSMEYKELKDVKIGKYIELTLEKSERDIEEVVREMCERLLVNTVMEDYRLEIEEVAAQ</sequence>
<dbReference type="EC" id="6.3.5.3" evidence="6"/>
<evidence type="ECO:0000256" key="4">
    <source>
        <dbReference type="ARBA" id="ARBA00022755"/>
    </source>
</evidence>
<organism evidence="8 9">
    <name type="scientific">Bacillus aquiflavi</name>
    <dbReference type="NCBI Taxonomy" id="2672567"/>
    <lineage>
        <taxon>Bacteria</taxon>
        <taxon>Bacillati</taxon>
        <taxon>Bacillota</taxon>
        <taxon>Bacilli</taxon>
        <taxon>Bacillales</taxon>
        <taxon>Bacillaceae</taxon>
        <taxon>Bacillus</taxon>
    </lineage>
</organism>
<keyword evidence="1 6" id="KW-0963">Cytoplasm</keyword>
<keyword evidence="2 6" id="KW-0436">Ligase</keyword>
<reference evidence="8 9" key="1">
    <citation type="submission" date="2020-02" db="EMBL/GenBank/DDBJ databases">
        <title>Bacillus aquiflavi sp. nov., isolated from yellow water of strong flavor Chinese baijiu in Yibin region of China.</title>
        <authorList>
            <person name="Xie J."/>
        </authorList>
    </citation>
    <scope>NUCLEOTIDE SEQUENCE [LARGE SCALE GENOMIC DNA]</scope>
    <source>
        <strain evidence="8 9">3H-10</strain>
    </source>
</reference>
<protein>
    <recommendedName>
        <fullName evidence="6">Phosphoribosylformylglycinamidine synthase subunit PurS</fullName>
        <shortName evidence="6">FGAM synthase</shortName>
        <ecNumber evidence="6">6.3.5.3</ecNumber>
    </recommendedName>
    <alternativeName>
        <fullName evidence="6">Formylglycinamide ribonucleotide amidotransferase subunit III</fullName>
        <shortName evidence="6">FGAR amidotransferase III</shortName>
        <shortName evidence="6">FGAR-AT III</shortName>
    </alternativeName>
    <alternativeName>
        <fullName evidence="6">Phosphoribosylformylglycinamidine synthase subunit III</fullName>
    </alternativeName>
</protein>
<evidence type="ECO:0000313" key="9">
    <source>
        <dbReference type="Proteomes" id="UP000472971"/>
    </source>
</evidence>
<evidence type="ECO:0000256" key="6">
    <source>
        <dbReference type="HAMAP-Rule" id="MF_01926"/>
    </source>
</evidence>
<keyword evidence="3 6" id="KW-0547">Nucleotide-binding</keyword>
<dbReference type="InterPro" id="IPR003850">
    <property type="entry name" value="PurS"/>
</dbReference>
<evidence type="ECO:0000256" key="3">
    <source>
        <dbReference type="ARBA" id="ARBA00022741"/>
    </source>
</evidence>
<comment type="similarity">
    <text evidence="6">Belongs to the PurS family.</text>
</comment>
<evidence type="ECO:0000313" key="10">
    <source>
        <dbReference type="Proteomes" id="UP000570010"/>
    </source>
</evidence>
<dbReference type="Pfam" id="PF02700">
    <property type="entry name" value="PurS"/>
    <property type="match status" value="1"/>
</dbReference>
<dbReference type="UniPathway" id="UPA00074">
    <property type="reaction ID" value="UER00128"/>
</dbReference>
<evidence type="ECO:0000313" key="7">
    <source>
        <dbReference type="EMBL" id="MBA4538233.1"/>
    </source>
</evidence>
<keyword evidence="4 6" id="KW-0658">Purine biosynthesis</keyword>
<keyword evidence="5 6" id="KW-0067">ATP-binding</keyword>
<evidence type="ECO:0000313" key="8">
    <source>
        <dbReference type="EMBL" id="NEY82552.1"/>
    </source>
</evidence>
<dbReference type="NCBIfam" id="NF004630">
    <property type="entry name" value="PRK05974.1"/>
    <property type="match status" value="1"/>
</dbReference>
<comment type="subcellular location">
    <subcellularLocation>
        <location evidence="6">Cytoplasm</location>
    </subcellularLocation>
</comment>
<dbReference type="GO" id="GO:0005737">
    <property type="term" value="C:cytoplasm"/>
    <property type="evidence" value="ECO:0007669"/>
    <property type="project" value="UniProtKB-SubCell"/>
</dbReference>
<comment type="caution">
    <text evidence="8">The sequence shown here is derived from an EMBL/GenBank/DDBJ whole genome shotgun (WGS) entry which is preliminary data.</text>
</comment>
<dbReference type="RefSeq" id="WP_163242957.1">
    <property type="nucleotide sequence ID" value="NZ_JAAIWN010000038.1"/>
</dbReference>
<gene>
    <name evidence="6 8" type="primary">purS</name>
    <name evidence="8" type="ORF">G4D64_13815</name>
    <name evidence="7" type="ORF">H1Z61_14090</name>
</gene>
<reference evidence="7 10" key="2">
    <citation type="submission" date="2020-07" db="EMBL/GenBank/DDBJ databases">
        <authorList>
            <person name="Feng H."/>
        </authorList>
    </citation>
    <scope>NUCLEOTIDE SEQUENCE [LARGE SCALE GENOMIC DNA]</scope>
    <source>
        <strain evidence="10">s-12</strain>
        <strain evidence="7">S-12</strain>
    </source>
</reference>
<proteinExistence type="inferred from homology"/>
<dbReference type="EMBL" id="JAAIWN010000038">
    <property type="protein sequence ID" value="NEY82552.1"/>
    <property type="molecule type" value="Genomic_DNA"/>
</dbReference>
<dbReference type="Proteomes" id="UP000570010">
    <property type="component" value="Unassembled WGS sequence"/>
</dbReference>
<dbReference type="EMBL" id="JACEIO010000038">
    <property type="protein sequence ID" value="MBA4538233.1"/>
    <property type="molecule type" value="Genomic_DNA"/>
</dbReference>
<comment type="pathway">
    <text evidence="6">Purine metabolism; IMP biosynthesis via de novo pathway; 5-amino-1-(5-phospho-D-ribosyl)imidazole from N(2)-formyl-N(1)-(5-phospho-D-ribosyl)glycinamide: step 1/2.</text>
</comment>
<dbReference type="HAMAP" id="MF_01926">
    <property type="entry name" value="PurS"/>
    <property type="match status" value="1"/>
</dbReference>
<comment type="subunit">
    <text evidence="6">Part of the FGAM synthase complex composed of 1 PurL, 1 PurQ and 2 PurS subunits.</text>
</comment>
<keyword evidence="9" id="KW-1185">Reference proteome</keyword>
<comment type="catalytic activity">
    <reaction evidence="6">
        <text>N(2)-formyl-N(1)-(5-phospho-beta-D-ribosyl)glycinamide + L-glutamine + ATP + H2O = 2-formamido-N(1)-(5-O-phospho-beta-D-ribosyl)acetamidine + L-glutamate + ADP + phosphate + H(+)</text>
        <dbReference type="Rhea" id="RHEA:17129"/>
        <dbReference type="ChEBI" id="CHEBI:15377"/>
        <dbReference type="ChEBI" id="CHEBI:15378"/>
        <dbReference type="ChEBI" id="CHEBI:29985"/>
        <dbReference type="ChEBI" id="CHEBI:30616"/>
        <dbReference type="ChEBI" id="CHEBI:43474"/>
        <dbReference type="ChEBI" id="CHEBI:58359"/>
        <dbReference type="ChEBI" id="CHEBI:147286"/>
        <dbReference type="ChEBI" id="CHEBI:147287"/>
        <dbReference type="ChEBI" id="CHEBI:456216"/>
        <dbReference type="EC" id="6.3.5.3"/>
    </reaction>
</comment>
<dbReference type="PANTHER" id="PTHR34696:SF1">
    <property type="entry name" value="PHOSPHORIBOSYLFORMYLGLYCINAMIDINE SYNTHASE SUBUNIT PURS"/>
    <property type="match status" value="1"/>
</dbReference>
<dbReference type="PANTHER" id="PTHR34696">
    <property type="entry name" value="PHOSPHORIBOSYLFORMYLGLYCINAMIDINE SYNTHASE SUBUNIT PURS"/>
    <property type="match status" value="1"/>
</dbReference>
<dbReference type="GO" id="GO:0004642">
    <property type="term" value="F:phosphoribosylformylglycinamidine synthase activity"/>
    <property type="evidence" value="ECO:0007669"/>
    <property type="project" value="UniProtKB-UniRule"/>
</dbReference>